<dbReference type="EMBL" id="BJUI01000001">
    <property type="protein sequence ID" value="GEK41372.1"/>
    <property type="molecule type" value="Genomic_DNA"/>
</dbReference>
<sequence length="152" mass="17803">MDNLKKKIERLDDKINQYVVNEEDSKIIYAIGKSKLYRINENEINIRKRDLISNVKFIKGVPNGAFEITFSNGEKWSAKDITQGRVFDFIQELKPQKINLAGYDNTIRGEFPQLLDLDHAEEIDRLRRYMQDGNLSHYEYDDCNPVYPKAGK</sequence>
<dbReference type="GO" id="GO:0006547">
    <property type="term" value="P:L-histidine metabolic process"/>
    <property type="evidence" value="ECO:0007669"/>
    <property type="project" value="InterPro"/>
</dbReference>
<evidence type="ECO:0000313" key="1">
    <source>
        <dbReference type="EMBL" id="GEK41372.1"/>
    </source>
</evidence>
<dbReference type="InterPro" id="IPR035227">
    <property type="entry name" value="HdcB"/>
</dbReference>
<gene>
    <name evidence="1" type="ORF">LAV01_02040</name>
</gene>
<protein>
    <submittedName>
        <fullName evidence="1">Uncharacterized protein</fullName>
    </submittedName>
</protein>
<dbReference type="AlphaFoldDB" id="A0A510WQ76"/>
<organism evidence="1 2">
    <name type="scientific">Ligilactobacillus aviarius</name>
    <dbReference type="NCBI Taxonomy" id="1606"/>
    <lineage>
        <taxon>Bacteria</taxon>
        <taxon>Bacillati</taxon>
        <taxon>Bacillota</taxon>
        <taxon>Bacilli</taxon>
        <taxon>Lactobacillales</taxon>
        <taxon>Lactobacillaceae</taxon>
        <taxon>Ligilactobacillus</taxon>
    </lineage>
</organism>
<comment type="caution">
    <text evidence="1">The sequence shown here is derived from an EMBL/GenBank/DDBJ whole genome shotgun (WGS) entry which is preliminary data.</text>
</comment>
<name>A0A510WQ76_9LACO</name>
<evidence type="ECO:0000313" key="2">
    <source>
        <dbReference type="Proteomes" id="UP000321722"/>
    </source>
</evidence>
<accession>A0A510WQ76</accession>
<proteinExistence type="predicted"/>
<reference evidence="1 2" key="1">
    <citation type="submission" date="2019-07" db="EMBL/GenBank/DDBJ databases">
        <title>Whole genome shotgun sequence of Lactobacillus aviarius subsp. aviarius NBRC 102162.</title>
        <authorList>
            <person name="Hosoyama A."/>
            <person name="Uohara A."/>
            <person name="Ohji S."/>
            <person name="Ichikawa N."/>
        </authorList>
    </citation>
    <scope>NUCLEOTIDE SEQUENCE [LARGE SCALE GENOMIC DNA]</scope>
    <source>
        <strain evidence="1 2">NBRC 102162</strain>
    </source>
</reference>
<keyword evidence="2" id="KW-1185">Reference proteome</keyword>
<dbReference type="RefSeq" id="WP_057828022.1">
    <property type="nucleotide sequence ID" value="NZ_BAAACL010000015.1"/>
</dbReference>
<dbReference type="GeneID" id="29933324"/>
<dbReference type="Pfam" id="PF17528">
    <property type="entry name" value="HdcB"/>
    <property type="match status" value="1"/>
</dbReference>
<dbReference type="Proteomes" id="UP000321722">
    <property type="component" value="Unassembled WGS sequence"/>
</dbReference>